<dbReference type="OrthoDB" id="9768004at2"/>
<comment type="caution">
    <text evidence="4">The sequence shown here is derived from an EMBL/GenBank/DDBJ whole genome shotgun (WGS) entry which is preliminary data.</text>
</comment>
<accession>A0A1Y2K0K5</accession>
<dbReference type="PANTHER" id="PTHR23150">
    <property type="entry name" value="SULFATASE MODIFYING FACTOR 1, 2"/>
    <property type="match status" value="1"/>
</dbReference>
<keyword evidence="2" id="KW-0472">Membrane</keyword>
<dbReference type="SUPFAM" id="SSF56436">
    <property type="entry name" value="C-type lectin-like"/>
    <property type="match status" value="1"/>
</dbReference>
<dbReference type="GO" id="GO:0016301">
    <property type="term" value="F:kinase activity"/>
    <property type="evidence" value="ECO:0007669"/>
    <property type="project" value="UniProtKB-KW"/>
</dbReference>
<evidence type="ECO:0000259" key="3">
    <source>
        <dbReference type="Pfam" id="PF03781"/>
    </source>
</evidence>
<dbReference type="PANTHER" id="PTHR23150:SF19">
    <property type="entry name" value="FORMYLGLYCINE-GENERATING ENZYME"/>
    <property type="match status" value="1"/>
</dbReference>
<dbReference type="STRING" id="1434232.MAIT1_00830"/>
<keyword evidence="2" id="KW-1133">Transmembrane helix</keyword>
<evidence type="ECO:0000256" key="1">
    <source>
        <dbReference type="SAM" id="MobiDB-lite"/>
    </source>
</evidence>
<dbReference type="AlphaFoldDB" id="A0A1Y2K0K5"/>
<dbReference type="InterPro" id="IPR051043">
    <property type="entry name" value="Sulfatase_Mod_Factor_Kinase"/>
</dbReference>
<proteinExistence type="predicted"/>
<keyword evidence="5" id="KW-1185">Reference proteome</keyword>
<dbReference type="Proteomes" id="UP000194003">
    <property type="component" value="Unassembled WGS sequence"/>
</dbReference>
<feature type="transmembrane region" description="Helical" evidence="2">
    <location>
        <begin position="41"/>
        <end position="64"/>
    </location>
</feature>
<sequence length="435" mass="47746">MIVRQLILVILIFGLYVPARILVLALFWGELQLSAYFDQIVPGYALLAWFLNGLALGAVGLFLLRERSSLKTAHKILLAGGFAALWLAAPVWIGALFSPTEPFPHLVAAQPGAATDNALQLTSAPGALPQQTPRKSTDCPPPTGLPPGASGWIEPHTDMALVDIPGGCFQMGADSGKWHHSDEGPPHTVCVSPFRMAAREVTVAQYRQFVRETGGEEESAGCYFLRISSNNTHYDYRDGLSWRNPGFAQAETHPVTCISQAQAKAFARWLSAKSGQQFTLPSEAQWEYVASQSPVKPYQDPNAAAVCQGENLADRALNIALNENFQSFFQCDDGFGHTAPAGCFAPNSLGVYDIIGNVSEWAQDWYTPYLETTPTPLQDPQGPPVGRYAVFRGASWYAWHIMTRASMRSPRWPKRRYNFVGFRLVMEAPQAAQAE</sequence>
<dbReference type="GO" id="GO:0120147">
    <property type="term" value="F:formylglycine-generating oxidase activity"/>
    <property type="evidence" value="ECO:0007669"/>
    <property type="project" value="TreeGrafter"/>
</dbReference>
<gene>
    <name evidence="4" type="ORF">MAIT1_00830</name>
</gene>
<keyword evidence="2" id="KW-0812">Transmembrane</keyword>
<dbReference type="InterPro" id="IPR005532">
    <property type="entry name" value="SUMF_dom"/>
</dbReference>
<evidence type="ECO:0000313" key="4">
    <source>
        <dbReference type="EMBL" id="OSM00334.1"/>
    </source>
</evidence>
<dbReference type="EMBL" id="LVJN01000021">
    <property type="protein sequence ID" value="OSM00334.1"/>
    <property type="molecule type" value="Genomic_DNA"/>
</dbReference>
<protein>
    <submittedName>
        <fullName evidence="4">Putative PvdO, pyoverdine responsive serine/threonine kinase</fullName>
    </submittedName>
</protein>
<evidence type="ECO:0000256" key="2">
    <source>
        <dbReference type="SAM" id="Phobius"/>
    </source>
</evidence>
<feature type="transmembrane region" description="Helical" evidence="2">
    <location>
        <begin position="7"/>
        <end position="29"/>
    </location>
</feature>
<organism evidence="4 5">
    <name type="scientific">Magnetofaba australis IT-1</name>
    <dbReference type="NCBI Taxonomy" id="1434232"/>
    <lineage>
        <taxon>Bacteria</taxon>
        <taxon>Pseudomonadati</taxon>
        <taxon>Pseudomonadota</taxon>
        <taxon>Magnetococcia</taxon>
        <taxon>Magnetococcales</taxon>
        <taxon>Magnetococcaceae</taxon>
        <taxon>Magnetofaba</taxon>
    </lineage>
</organism>
<feature type="transmembrane region" description="Helical" evidence="2">
    <location>
        <begin position="76"/>
        <end position="97"/>
    </location>
</feature>
<keyword evidence="4" id="KW-0808">Transferase</keyword>
<dbReference type="RefSeq" id="WP_085446930.1">
    <property type="nucleotide sequence ID" value="NZ_LVJN01000021.1"/>
</dbReference>
<dbReference type="Pfam" id="PF03781">
    <property type="entry name" value="FGE-sulfatase"/>
    <property type="match status" value="1"/>
</dbReference>
<feature type="region of interest" description="Disordered" evidence="1">
    <location>
        <begin position="124"/>
        <end position="148"/>
    </location>
</feature>
<feature type="compositionally biased region" description="Polar residues" evidence="1">
    <location>
        <begin position="124"/>
        <end position="134"/>
    </location>
</feature>
<feature type="domain" description="Sulfatase-modifying factor enzyme-like" evidence="3">
    <location>
        <begin position="160"/>
        <end position="425"/>
    </location>
</feature>
<evidence type="ECO:0000313" key="5">
    <source>
        <dbReference type="Proteomes" id="UP000194003"/>
    </source>
</evidence>
<keyword evidence="4" id="KW-0418">Kinase</keyword>
<name>A0A1Y2K0K5_9PROT</name>
<dbReference type="InterPro" id="IPR042095">
    <property type="entry name" value="SUMF_sf"/>
</dbReference>
<dbReference type="Gene3D" id="3.90.1580.10">
    <property type="entry name" value="paralog of FGE (formylglycine-generating enzyme)"/>
    <property type="match status" value="1"/>
</dbReference>
<reference evidence="4 5" key="1">
    <citation type="journal article" date="2016" name="BMC Genomics">
        <title>Combined genomic and structural analyses of a cultured magnetotactic bacterium reveals its niche adaptation to a dynamic environment.</title>
        <authorList>
            <person name="Araujo A.C."/>
            <person name="Morillo V."/>
            <person name="Cypriano J."/>
            <person name="Teixeira L.C."/>
            <person name="Leao P."/>
            <person name="Lyra S."/>
            <person name="Almeida L.G."/>
            <person name="Bazylinski D.A."/>
            <person name="Vasconcellos A.T."/>
            <person name="Abreu F."/>
            <person name="Lins U."/>
        </authorList>
    </citation>
    <scope>NUCLEOTIDE SEQUENCE [LARGE SCALE GENOMIC DNA]</scope>
    <source>
        <strain evidence="4 5">IT-1</strain>
    </source>
</reference>
<dbReference type="InterPro" id="IPR016187">
    <property type="entry name" value="CTDL_fold"/>
</dbReference>